<dbReference type="SUPFAM" id="SSF53335">
    <property type="entry name" value="S-adenosyl-L-methionine-dependent methyltransferases"/>
    <property type="match status" value="1"/>
</dbReference>
<feature type="region of interest" description="Disordered" evidence="6">
    <location>
        <begin position="1"/>
        <end position="20"/>
    </location>
</feature>
<dbReference type="STRING" id="1192034.CAP_4569"/>
<dbReference type="PANTHER" id="PTHR11061:SF30">
    <property type="entry name" value="TRNA (URACIL(54)-C(5))-METHYLTRANSFERASE"/>
    <property type="match status" value="1"/>
</dbReference>
<feature type="active site" evidence="5">
    <location>
        <position position="420"/>
    </location>
</feature>
<dbReference type="InterPro" id="IPR030390">
    <property type="entry name" value="MeTrfase_TrmA_AS"/>
</dbReference>
<feature type="binding site" evidence="4">
    <location>
        <position position="394"/>
    </location>
    <ligand>
        <name>S-adenosyl-L-methionine</name>
        <dbReference type="ChEBI" id="CHEBI:59789"/>
    </ligand>
</feature>
<accession>A0A017T6L3</accession>
<comment type="similarity">
    <text evidence="4">Belongs to the class I-like SAM-binding methyltransferase superfamily. RNA M5U methyltransferase family.</text>
</comment>
<feature type="binding site" evidence="4">
    <location>
        <position position="294"/>
    </location>
    <ligand>
        <name>S-adenosyl-L-methionine</name>
        <dbReference type="ChEBI" id="CHEBI:59789"/>
    </ligand>
</feature>
<keyword evidence="2 4" id="KW-0808">Transferase</keyword>
<protein>
    <recommendedName>
        <fullName evidence="7">TRAM domain-containing protein</fullName>
    </recommendedName>
</protein>
<dbReference type="GO" id="GO:0070041">
    <property type="term" value="F:rRNA (uridine-C5-)-methyltransferase activity"/>
    <property type="evidence" value="ECO:0007669"/>
    <property type="project" value="TreeGrafter"/>
</dbReference>
<dbReference type="Gene3D" id="3.40.50.150">
    <property type="entry name" value="Vaccinia Virus protein VP39"/>
    <property type="match status" value="2"/>
</dbReference>
<sequence length="472" mass="48739">MKKHVGRGGGSSRRDRATGSRVALSIHELAAGGAGVARTEQGEVVFVAGAAPGDVVEVDIDRAAHPARGKLLKILTAGPGRITPPCTFVETCGGCDWMHLSPSTQQDAHAELIRRAISRATAVDDLPPIHVHPALQPLGYRTRARLFAKAGRGGAPRAFKKPPPPPGKPPRVEVGYRASSSHLLASVDRCLVLHPALDPLLRELPTLLAGATGEGDVLIAAGQGGRPVVEILWSGDLPPTTWSMLDQRIAEGTWAGARVSLEGVSRPASFGDPRPVLQGADGAPLLLAAGGFGQPSEEGASVLAKRVADLAWLDLPARPMHVLELFAGSGTLSILLARGPSGADLASFVAVEHGAEAAACLRENLSARGLAGKVVVADADATPVPPRADVVILDPPRAGASGAAAAIAASSVRAVVYVSCNPATLARDLVPLLASGLVITHLEAVELFPQTSHIETIVRLARHRPSRAPALS</sequence>
<dbReference type="AlphaFoldDB" id="A0A017T6L3"/>
<dbReference type="OrthoDB" id="9804590at2"/>
<evidence type="ECO:0000313" key="8">
    <source>
        <dbReference type="EMBL" id="EYF04430.1"/>
    </source>
</evidence>
<dbReference type="Proteomes" id="UP000019678">
    <property type="component" value="Unassembled WGS sequence"/>
</dbReference>
<feature type="binding site" evidence="4">
    <location>
        <position position="326"/>
    </location>
    <ligand>
        <name>S-adenosyl-L-methionine</name>
        <dbReference type="ChEBI" id="CHEBI:59789"/>
    </ligand>
</feature>
<dbReference type="PROSITE" id="PS51687">
    <property type="entry name" value="SAM_MT_RNA_M5U"/>
    <property type="match status" value="1"/>
</dbReference>
<dbReference type="InterPro" id="IPR012340">
    <property type="entry name" value="NA-bd_OB-fold"/>
</dbReference>
<evidence type="ECO:0000256" key="6">
    <source>
        <dbReference type="SAM" id="MobiDB-lite"/>
    </source>
</evidence>
<dbReference type="PROSITE" id="PS50926">
    <property type="entry name" value="TRAM"/>
    <property type="match status" value="1"/>
</dbReference>
<feature type="region of interest" description="Disordered" evidence="6">
    <location>
        <begin position="152"/>
        <end position="173"/>
    </location>
</feature>
<evidence type="ECO:0000256" key="5">
    <source>
        <dbReference type="PROSITE-ProRule" id="PRU10015"/>
    </source>
</evidence>
<dbReference type="Pfam" id="PF01938">
    <property type="entry name" value="TRAM"/>
    <property type="match status" value="1"/>
</dbReference>
<dbReference type="GO" id="GO:0070475">
    <property type="term" value="P:rRNA base methylation"/>
    <property type="evidence" value="ECO:0007669"/>
    <property type="project" value="TreeGrafter"/>
</dbReference>
<evidence type="ECO:0000256" key="1">
    <source>
        <dbReference type="ARBA" id="ARBA00022603"/>
    </source>
</evidence>
<dbReference type="InterPro" id="IPR002792">
    <property type="entry name" value="TRAM_dom"/>
</dbReference>
<name>A0A017T6L3_9BACT</name>
<evidence type="ECO:0000256" key="4">
    <source>
        <dbReference type="PROSITE-ProRule" id="PRU01024"/>
    </source>
</evidence>
<proteinExistence type="inferred from homology"/>
<keyword evidence="9" id="KW-1185">Reference proteome</keyword>
<feature type="binding site" evidence="4">
    <location>
        <position position="352"/>
    </location>
    <ligand>
        <name>S-adenosyl-L-methionine</name>
        <dbReference type="ChEBI" id="CHEBI:59789"/>
    </ligand>
</feature>
<dbReference type="eggNOG" id="COG2265">
    <property type="taxonomic scope" value="Bacteria"/>
</dbReference>
<dbReference type="CDD" id="cd02440">
    <property type="entry name" value="AdoMet_MTases"/>
    <property type="match status" value="1"/>
</dbReference>
<evidence type="ECO:0000313" key="9">
    <source>
        <dbReference type="Proteomes" id="UP000019678"/>
    </source>
</evidence>
<feature type="domain" description="TRAM" evidence="7">
    <location>
        <begin position="15"/>
        <end position="73"/>
    </location>
</feature>
<evidence type="ECO:0000256" key="3">
    <source>
        <dbReference type="ARBA" id="ARBA00022691"/>
    </source>
</evidence>
<keyword evidence="3 4" id="KW-0949">S-adenosyl-L-methionine</keyword>
<dbReference type="InterPro" id="IPR029063">
    <property type="entry name" value="SAM-dependent_MTases_sf"/>
</dbReference>
<dbReference type="SUPFAM" id="SSF50249">
    <property type="entry name" value="Nucleic acid-binding proteins"/>
    <property type="match status" value="1"/>
</dbReference>
<dbReference type="Pfam" id="PF05958">
    <property type="entry name" value="tRNA_U5-meth_tr"/>
    <property type="match status" value="1"/>
</dbReference>
<dbReference type="Gene3D" id="2.40.50.1070">
    <property type="match status" value="1"/>
</dbReference>
<dbReference type="GO" id="GO:0051539">
    <property type="term" value="F:4 iron, 4 sulfur cluster binding"/>
    <property type="evidence" value="ECO:0007669"/>
    <property type="project" value="UniProtKB-KW"/>
</dbReference>
<dbReference type="PANTHER" id="PTHR11061">
    <property type="entry name" value="RNA M5U METHYLTRANSFERASE"/>
    <property type="match status" value="1"/>
</dbReference>
<evidence type="ECO:0000256" key="2">
    <source>
        <dbReference type="ARBA" id="ARBA00022679"/>
    </source>
</evidence>
<feature type="active site" description="Nucleophile" evidence="4">
    <location>
        <position position="420"/>
    </location>
</feature>
<reference evidence="8 9" key="1">
    <citation type="submission" date="2013-05" db="EMBL/GenBank/DDBJ databases">
        <title>Genome assembly of Chondromyces apiculatus DSM 436.</title>
        <authorList>
            <person name="Sharma G."/>
            <person name="Khatri I."/>
            <person name="Kaur C."/>
            <person name="Mayilraj S."/>
            <person name="Subramanian S."/>
        </authorList>
    </citation>
    <scope>NUCLEOTIDE SEQUENCE [LARGE SCALE GENOMIC DNA]</scope>
    <source>
        <strain evidence="8 9">DSM 436</strain>
    </source>
</reference>
<gene>
    <name evidence="8" type="ORF">CAP_4569</name>
</gene>
<dbReference type="EMBL" id="ASRX01000034">
    <property type="protein sequence ID" value="EYF04430.1"/>
    <property type="molecule type" value="Genomic_DNA"/>
</dbReference>
<dbReference type="RefSeq" id="WP_044244289.1">
    <property type="nucleotide sequence ID" value="NZ_ASRX01000034.1"/>
</dbReference>
<evidence type="ECO:0000259" key="7">
    <source>
        <dbReference type="PROSITE" id="PS50926"/>
    </source>
</evidence>
<dbReference type="PROSITE" id="PS01230">
    <property type="entry name" value="TRMA_1"/>
    <property type="match status" value="1"/>
</dbReference>
<dbReference type="InterPro" id="IPR010280">
    <property type="entry name" value="U5_MeTrfase_fam"/>
</dbReference>
<dbReference type="Gene3D" id="2.40.50.140">
    <property type="entry name" value="Nucleic acid-binding proteins"/>
    <property type="match status" value="1"/>
</dbReference>
<organism evidence="8 9">
    <name type="scientific">Chondromyces apiculatus DSM 436</name>
    <dbReference type="NCBI Taxonomy" id="1192034"/>
    <lineage>
        <taxon>Bacteria</taxon>
        <taxon>Pseudomonadati</taxon>
        <taxon>Myxococcota</taxon>
        <taxon>Polyangia</taxon>
        <taxon>Polyangiales</taxon>
        <taxon>Polyangiaceae</taxon>
        <taxon>Chondromyces</taxon>
    </lineage>
</organism>
<keyword evidence="1 4" id="KW-0489">Methyltransferase</keyword>
<comment type="caution">
    <text evidence="8">The sequence shown here is derived from an EMBL/GenBank/DDBJ whole genome shotgun (WGS) entry which is preliminary data.</text>
</comment>